<protein>
    <submittedName>
        <fullName evidence="1">Uncharacterized protein</fullName>
    </submittedName>
</protein>
<proteinExistence type="predicted"/>
<evidence type="ECO:0000313" key="1">
    <source>
        <dbReference type="EMBL" id="SUC12941.1"/>
    </source>
</evidence>
<organism evidence="1 2">
    <name type="scientific">Prevotella pallens</name>
    <dbReference type="NCBI Taxonomy" id="60133"/>
    <lineage>
        <taxon>Bacteria</taxon>
        <taxon>Pseudomonadati</taxon>
        <taxon>Bacteroidota</taxon>
        <taxon>Bacteroidia</taxon>
        <taxon>Bacteroidales</taxon>
        <taxon>Prevotellaceae</taxon>
        <taxon>Prevotella</taxon>
    </lineage>
</organism>
<name>A0A379F2T8_9BACT</name>
<accession>A0A379F2T8</accession>
<dbReference type="EMBL" id="UGTP01000001">
    <property type="protein sequence ID" value="SUC12941.1"/>
    <property type="molecule type" value="Genomic_DNA"/>
</dbReference>
<dbReference type="AlphaFoldDB" id="A0A379F2T8"/>
<reference evidence="1 2" key="1">
    <citation type="submission" date="2018-06" db="EMBL/GenBank/DDBJ databases">
        <authorList>
            <consortium name="Pathogen Informatics"/>
            <person name="Doyle S."/>
        </authorList>
    </citation>
    <scope>NUCLEOTIDE SEQUENCE [LARGE SCALE GENOMIC DNA]</scope>
    <source>
        <strain evidence="1 2">NCTC13043</strain>
    </source>
</reference>
<sequence length="55" mass="6173">MADSTMFKYSVRGTNKIYTKNAFLLIYILGVGTINNNDIVMCSEPLVVTPQPNIY</sequence>
<gene>
    <name evidence="1" type="ORF">NCTC13043_01561</name>
</gene>
<dbReference type="Proteomes" id="UP000254235">
    <property type="component" value="Unassembled WGS sequence"/>
</dbReference>
<evidence type="ECO:0000313" key="2">
    <source>
        <dbReference type="Proteomes" id="UP000254235"/>
    </source>
</evidence>